<dbReference type="AlphaFoldDB" id="A0AAV7PQ68"/>
<feature type="compositionally biased region" description="Basic and acidic residues" evidence="1">
    <location>
        <begin position="58"/>
        <end position="68"/>
    </location>
</feature>
<feature type="region of interest" description="Disordered" evidence="1">
    <location>
        <begin position="1"/>
        <end position="68"/>
    </location>
</feature>
<reference evidence="2" key="1">
    <citation type="journal article" date="2022" name="bioRxiv">
        <title>Sequencing and chromosome-scale assembly of the giantPleurodeles waltlgenome.</title>
        <authorList>
            <person name="Brown T."/>
            <person name="Elewa A."/>
            <person name="Iarovenko S."/>
            <person name="Subramanian E."/>
            <person name="Araus A.J."/>
            <person name="Petzold A."/>
            <person name="Susuki M."/>
            <person name="Suzuki K.-i.T."/>
            <person name="Hayashi T."/>
            <person name="Toyoda A."/>
            <person name="Oliveira C."/>
            <person name="Osipova E."/>
            <person name="Leigh N.D."/>
            <person name="Simon A."/>
            <person name="Yun M.H."/>
        </authorList>
    </citation>
    <scope>NUCLEOTIDE SEQUENCE</scope>
    <source>
        <strain evidence="2">20211129_DDA</strain>
        <tissue evidence="2">Liver</tissue>
    </source>
</reference>
<evidence type="ECO:0000313" key="3">
    <source>
        <dbReference type="Proteomes" id="UP001066276"/>
    </source>
</evidence>
<evidence type="ECO:0000313" key="2">
    <source>
        <dbReference type="EMBL" id="KAJ1127888.1"/>
    </source>
</evidence>
<evidence type="ECO:0000256" key="1">
    <source>
        <dbReference type="SAM" id="MobiDB-lite"/>
    </source>
</evidence>
<dbReference type="Proteomes" id="UP001066276">
    <property type="component" value="Chromosome 7"/>
</dbReference>
<dbReference type="EMBL" id="JANPWB010000011">
    <property type="protein sequence ID" value="KAJ1127888.1"/>
    <property type="molecule type" value="Genomic_DNA"/>
</dbReference>
<sequence length="68" mass="8445">MNKPEDATRTRMREKPPQRKTQEKRRQMNGKQLWRSWTLRLQETKPETYHHRPVKTSGRRENRNRTSE</sequence>
<protein>
    <submittedName>
        <fullName evidence="2">Uncharacterized protein</fullName>
    </submittedName>
</protein>
<comment type="caution">
    <text evidence="2">The sequence shown here is derived from an EMBL/GenBank/DDBJ whole genome shotgun (WGS) entry which is preliminary data.</text>
</comment>
<proteinExistence type="predicted"/>
<gene>
    <name evidence="2" type="ORF">NDU88_006281</name>
</gene>
<keyword evidence="3" id="KW-1185">Reference proteome</keyword>
<organism evidence="2 3">
    <name type="scientific">Pleurodeles waltl</name>
    <name type="common">Iberian ribbed newt</name>
    <dbReference type="NCBI Taxonomy" id="8319"/>
    <lineage>
        <taxon>Eukaryota</taxon>
        <taxon>Metazoa</taxon>
        <taxon>Chordata</taxon>
        <taxon>Craniata</taxon>
        <taxon>Vertebrata</taxon>
        <taxon>Euteleostomi</taxon>
        <taxon>Amphibia</taxon>
        <taxon>Batrachia</taxon>
        <taxon>Caudata</taxon>
        <taxon>Salamandroidea</taxon>
        <taxon>Salamandridae</taxon>
        <taxon>Pleurodelinae</taxon>
        <taxon>Pleurodeles</taxon>
    </lineage>
</organism>
<feature type="compositionally biased region" description="Basic and acidic residues" evidence="1">
    <location>
        <begin position="1"/>
        <end position="26"/>
    </location>
</feature>
<accession>A0AAV7PQ68</accession>
<name>A0AAV7PQ68_PLEWA</name>